<name>A0A3A8K3W2_9BACT</name>
<comment type="caution">
    <text evidence="1">The sequence shown here is derived from an EMBL/GenBank/DDBJ whole genome shotgun (WGS) entry which is preliminary data.</text>
</comment>
<organism evidence="1 2">
    <name type="scientific">Corallococcus carmarthensis</name>
    <dbReference type="NCBI Taxonomy" id="2316728"/>
    <lineage>
        <taxon>Bacteria</taxon>
        <taxon>Pseudomonadati</taxon>
        <taxon>Myxococcota</taxon>
        <taxon>Myxococcia</taxon>
        <taxon>Myxococcales</taxon>
        <taxon>Cystobacterineae</taxon>
        <taxon>Myxococcaceae</taxon>
        <taxon>Corallococcus</taxon>
    </lineage>
</organism>
<protein>
    <submittedName>
        <fullName evidence="1">DUF2380 domain-containing protein</fullName>
    </submittedName>
</protein>
<evidence type="ECO:0000313" key="1">
    <source>
        <dbReference type="EMBL" id="RKG99054.1"/>
    </source>
</evidence>
<dbReference type="Pfam" id="PF09533">
    <property type="entry name" value="DUF2380"/>
    <property type="match status" value="1"/>
</dbReference>
<evidence type="ECO:0000313" key="2">
    <source>
        <dbReference type="Proteomes" id="UP000268313"/>
    </source>
</evidence>
<dbReference type="Proteomes" id="UP000268313">
    <property type="component" value="Unassembled WGS sequence"/>
</dbReference>
<dbReference type="EMBL" id="RAWE01000123">
    <property type="protein sequence ID" value="RKG99054.1"/>
    <property type="molecule type" value="Genomic_DNA"/>
</dbReference>
<dbReference type="AlphaFoldDB" id="A0A3A8K3W2"/>
<dbReference type="InterPro" id="IPR011755">
    <property type="entry name" value="CHP02269_MYXXA"/>
</dbReference>
<keyword evidence="2" id="KW-1185">Reference proteome</keyword>
<reference evidence="2" key="1">
    <citation type="submission" date="2018-09" db="EMBL/GenBank/DDBJ databases">
        <authorList>
            <person name="Livingstone P.G."/>
            <person name="Whitworth D.E."/>
        </authorList>
    </citation>
    <scope>NUCLEOTIDE SEQUENCE [LARGE SCALE GENOMIC DNA]</scope>
    <source>
        <strain evidence="2">CA043D</strain>
    </source>
</reference>
<proteinExistence type="predicted"/>
<dbReference type="OrthoDB" id="5523588at2"/>
<accession>A0A3A8K3W2</accession>
<gene>
    <name evidence="1" type="ORF">D7X32_27590</name>
</gene>
<dbReference type="PROSITE" id="PS51257">
    <property type="entry name" value="PROKAR_LIPOPROTEIN"/>
    <property type="match status" value="1"/>
</dbReference>
<sequence>MIRRWLLGVVLLSLGCASVPPVQRPRRELHQGSRVGAGFRWQGRSEGRDTAPHVEQGAVRDAIDEVTDSVDGIARGLARLEDRDEGIGGHGGVFTRYLDHGSGQVERLRGLLRDATLLAEASDAVTDAELAQALLRMSGQRIEGALASAMLLAAWLDFLQLADAVLEQCPFYSVEQVFVDLARVQGRIDPSLARLQSLEPEQVEAASVAMPGLMGALTREFQSIREGVRASAELGGKVVAAARFLEMITLVSSLKASLPRLPPSGPATVGVGLVMGSGGVMMGSRIVVSAEWVERMRALVQAGVITAPVVSAAVRVHAGQVLMAQGSQDLPKGVREALGEGPEVRGMHETGRAGAGMADAPRHHVMPREHREWFEKRGFKGAMDIDQFCVRLDRANHEAIHGGGDWRLGRTWPGEWNQLVMKALREAELEAGSKLTRNEVLAIVAKRMKFYDIPMNFVRGSRR</sequence>
<dbReference type="RefSeq" id="WP_120605558.1">
    <property type="nucleotide sequence ID" value="NZ_RAWE01000123.1"/>
</dbReference>